<keyword evidence="3" id="KW-1185">Reference proteome</keyword>
<dbReference type="EMBL" id="PIQO01000024">
    <property type="protein sequence ID" value="PKR83004.1"/>
    <property type="molecule type" value="Genomic_DNA"/>
</dbReference>
<gene>
    <name evidence="2" type="ORF">CWO92_21545</name>
</gene>
<evidence type="ECO:0000313" key="2">
    <source>
        <dbReference type="EMBL" id="PKR83004.1"/>
    </source>
</evidence>
<dbReference type="OrthoDB" id="2838751at2"/>
<evidence type="ECO:0000313" key="3">
    <source>
        <dbReference type="Proteomes" id="UP000233440"/>
    </source>
</evidence>
<organism evidence="2 3">
    <name type="scientific">Heyndrickxia camelliae</name>
    <dbReference type="NCBI Taxonomy" id="1707093"/>
    <lineage>
        <taxon>Bacteria</taxon>
        <taxon>Bacillati</taxon>
        <taxon>Bacillota</taxon>
        <taxon>Bacilli</taxon>
        <taxon>Bacillales</taxon>
        <taxon>Bacillaceae</taxon>
        <taxon>Heyndrickxia</taxon>
    </lineage>
</organism>
<dbReference type="AlphaFoldDB" id="A0A2N3LEM7"/>
<reference evidence="2 3" key="1">
    <citation type="submission" date="2017-11" db="EMBL/GenBank/DDBJ databases">
        <title>Bacillus camelliae sp. nov., isolated from pu'er tea.</title>
        <authorList>
            <person name="Niu L."/>
        </authorList>
    </citation>
    <scope>NUCLEOTIDE SEQUENCE [LARGE SCALE GENOMIC DNA]</scope>
    <source>
        <strain evidence="2 3">7578-1</strain>
    </source>
</reference>
<dbReference type="Proteomes" id="UP000233440">
    <property type="component" value="Unassembled WGS sequence"/>
</dbReference>
<protein>
    <submittedName>
        <fullName evidence="2">Uncharacterized protein</fullName>
    </submittedName>
</protein>
<comment type="caution">
    <text evidence="2">The sequence shown here is derived from an EMBL/GenBank/DDBJ whole genome shotgun (WGS) entry which is preliminary data.</text>
</comment>
<feature type="transmembrane region" description="Helical" evidence="1">
    <location>
        <begin position="50"/>
        <end position="72"/>
    </location>
</feature>
<accession>A0A2N3LEM7</accession>
<dbReference type="RefSeq" id="WP_101356267.1">
    <property type="nucleotide sequence ID" value="NZ_PIQO01000024.1"/>
</dbReference>
<keyword evidence="1" id="KW-1133">Transmembrane helix</keyword>
<sequence>MEFNKEDEYKLFLLRSMPKQQLPPVQQEKILHQLRLAARENKRILDYGSLLKKLTIASAMFLVIFIPILLIVSHHPANPSHTPKLIRKGYWHVSPTFDLLGRDGSIVYKNRVRGIKGKIGFLDAEFIANDPRAGSKMFWYVWGNPEKLLNKELKAIATHEETGEKFVVDETELQGPIYGEDASALTSFKPFPKKGLWKIDVSIDGRSYGSIVVNVKAPNIATDNAEFILSRDDMRTGLTSDVHLEVKGDRKEKTIPVEASLLNNKSHQIRFPFILESRIHYATGEIRTGYTGKLNLDKPGKWKITVFGESTVVDVQR</sequence>
<name>A0A2N3LEM7_9BACI</name>
<evidence type="ECO:0000256" key="1">
    <source>
        <dbReference type="SAM" id="Phobius"/>
    </source>
</evidence>
<keyword evidence="1" id="KW-0812">Transmembrane</keyword>
<proteinExistence type="predicted"/>
<dbReference type="Gene3D" id="2.60.40.3830">
    <property type="match status" value="1"/>
</dbReference>
<keyword evidence="1" id="KW-0472">Membrane</keyword>